<protein>
    <submittedName>
        <fullName evidence="1">Uncharacterized protein</fullName>
    </submittedName>
</protein>
<dbReference type="KEGG" id="pfg:AB870_03635"/>
<reference evidence="1" key="1">
    <citation type="submission" date="2016-06" db="EMBL/GenBank/DDBJ databases">
        <title>Complete Genome Sequence of Pandoraea faecigallinarum DSM-23572.</title>
        <authorList>
            <person name="Yong D."/>
            <person name="Ee R."/>
            <person name="Lim Y.-L."/>
            <person name="Yin W.-F."/>
            <person name="Chan K.-G."/>
        </authorList>
    </citation>
    <scope>NUCLEOTIDE SEQUENCE</scope>
    <source>
        <strain evidence="1">DSM 23572</strain>
    </source>
</reference>
<evidence type="ECO:0000313" key="1">
    <source>
        <dbReference type="EMBL" id="AKM29422.1"/>
    </source>
</evidence>
<keyword evidence="2" id="KW-1185">Reference proteome</keyword>
<dbReference type="RefSeq" id="WP_047905362.1">
    <property type="nucleotide sequence ID" value="NZ_CP011807.3"/>
</dbReference>
<dbReference type="EMBL" id="CP011807">
    <property type="protein sequence ID" value="AKM29422.1"/>
    <property type="molecule type" value="Genomic_DNA"/>
</dbReference>
<evidence type="ECO:0000313" key="2">
    <source>
        <dbReference type="Proteomes" id="UP000035651"/>
    </source>
</evidence>
<dbReference type="PATRIC" id="fig|656179.3.peg.795"/>
<dbReference type="Proteomes" id="UP000035651">
    <property type="component" value="Chromosome"/>
</dbReference>
<accession>A0A0H3WNT8</accession>
<name>A0A0H3WNT8_9BURK</name>
<gene>
    <name evidence="1" type="ORF">AB870_03635</name>
</gene>
<dbReference type="STRING" id="656179.AB870_03635"/>
<sequence>MKFSKHLARATRAVHQFAVSLHIKSLRLTVAAAEAKARVRTTEADIAYSVANAATDAAFDADITAAKARVAARDVKQAAQAEAKLIGGVL</sequence>
<proteinExistence type="predicted"/>
<organism evidence="1 2">
    <name type="scientific">Pandoraea faecigallinarum</name>
    <dbReference type="NCBI Taxonomy" id="656179"/>
    <lineage>
        <taxon>Bacteria</taxon>
        <taxon>Pseudomonadati</taxon>
        <taxon>Pseudomonadota</taxon>
        <taxon>Betaproteobacteria</taxon>
        <taxon>Burkholderiales</taxon>
        <taxon>Burkholderiaceae</taxon>
        <taxon>Pandoraea</taxon>
    </lineage>
</organism>
<dbReference type="AlphaFoldDB" id="A0A0H3WNT8"/>